<sequence length="680" mass="68817">MLKKMIVTLAAWLAFGIGVPAGAVVHLDTSEVVAATAEAAAQLPPTYDFTLTAAGNYVVTLKDISLDSGLPQSLQSLQVLVTRDLQAVARLSIEYPAQPSVTPPAKTQTFAGTPGTYRVHVLGAIAANGAGGLFSVDVAPSAGGAAVFAVADAIATQNAPPSEQSLLQTEFTVSTAGSYRVLALDRGFPSALLNRNVLLVKRSPQTQVEFNTSGAFSPSDVGTFNAQVGDTYELIVVATASPGSAGLYGAAVRGGPSDTVIYRSENGVGALPPARALTIPTAATYSLALTDLQFPVPLTAFSAAIVQNDAFVGSVAGATPGNISLSAGSAQLFVYSTTATTGALSAVLSSGGQVAYGDVHITDASPDATTPAIYSFSPSEPVSRGNYALSLNDLRFPTELPSLRALAIQEGLPVGQLNAAGNTVVSLEAGKVRVLVAATPPPVSGTLPGNGAFALALKAANDAIVFESTQGVGGLFNAKVVDLPAAGRYDIELKDFEFPSRLRISWLAVTHGTELVGQVIGSSPIQNLQLEGGVHVLNFIGQPAANTNYGAFGLKVSDSTPAPVVTLSASPTSVTAGQSSTLTWSATNATSCTASNGWSGSKTVSGTQSTGALSTSSNTTYALECVGPGGRSSASVTVSVTVPTPGKSGGGGGHLDPLLLVALATVLTLATVRRQRGVMK</sequence>
<proteinExistence type="predicted"/>
<feature type="signal peptide" evidence="1">
    <location>
        <begin position="1"/>
        <end position="23"/>
    </location>
</feature>
<feature type="chain" id="PRO_5045141478" description="Ig-like domain-containing protein" evidence="1">
    <location>
        <begin position="24"/>
        <end position="680"/>
    </location>
</feature>
<name>A0ABV8SK31_9GAMM</name>
<keyword evidence="3" id="KW-1185">Reference proteome</keyword>
<comment type="caution">
    <text evidence="2">The sequence shown here is derived from an EMBL/GenBank/DDBJ whole genome shotgun (WGS) entry which is preliminary data.</text>
</comment>
<dbReference type="RefSeq" id="WP_380594722.1">
    <property type="nucleotide sequence ID" value="NZ_JBHSDU010000001.1"/>
</dbReference>
<evidence type="ECO:0000313" key="3">
    <source>
        <dbReference type="Proteomes" id="UP001595904"/>
    </source>
</evidence>
<organism evidence="2 3">
    <name type="scientific">Steroidobacter flavus</name>
    <dbReference type="NCBI Taxonomy" id="1842136"/>
    <lineage>
        <taxon>Bacteria</taxon>
        <taxon>Pseudomonadati</taxon>
        <taxon>Pseudomonadota</taxon>
        <taxon>Gammaproteobacteria</taxon>
        <taxon>Steroidobacterales</taxon>
        <taxon>Steroidobacteraceae</taxon>
        <taxon>Steroidobacter</taxon>
    </lineage>
</organism>
<accession>A0ABV8SK31</accession>
<evidence type="ECO:0000256" key="1">
    <source>
        <dbReference type="SAM" id="SignalP"/>
    </source>
</evidence>
<gene>
    <name evidence="2" type="ORF">ACFPN2_02720</name>
</gene>
<protein>
    <recommendedName>
        <fullName evidence="4">Ig-like domain-containing protein</fullName>
    </recommendedName>
</protein>
<evidence type="ECO:0008006" key="4">
    <source>
        <dbReference type="Google" id="ProtNLM"/>
    </source>
</evidence>
<dbReference type="Proteomes" id="UP001595904">
    <property type="component" value="Unassembled WGS sequence"/>
</dbReference>
<evidence type="ECO:0000313" key="2">
    <source>
        <dbReference type="EMBL" id="MFC4307984.1"/>
    </source>
</evidence>
<dbReference type="EMBL" id="JBHSDU010000001">
    <property type="protein sequence ID" value="MFC4307984.1"/>
    <property type="molecule type" value="Genomic_DNA"/>
</dbReference>
<reference evidence="3" key="1">
    <citation type="journal article" date="2019" name="Int. J. Syst. Evol. Microbiol.">
        <title>The Global Catalogue of Microorganisms (GCM) 10K type strain sequencing project: providing services to taxonomists for standard genome sequencing and annotation.</title>
        <authorList>
            <consortium name="The Broad Institute Genomics Platform"/>
            <consortium name="The Broad Institute Genome Sequencing Center for Infectious Disease"/>
            <person name="Wu L."/>
            <person name="Ma J."/>
        </authorList>
    </citation>
    <scope>NUCLEOTIDE SEQUENCE [LARGE SCALE GENOMIC DNA]</scope>
    <source>
        <strain evidence="3">CGMCC 1.10759</strain>
    </source>
</reference>
<keyword evidence="1" id="KW-0732">Signal</keyword>